<gene>
    <name evidence="12" type="ORF">PNOK_0097300</name>
</gene>
<dbReference type="Pfam" id="PF21710">
    <property type="entry name" value="Spt6_S1"/>
    <property type="match status" value="1"/>
</dbReference>
<dbReference type="InterPro" id="IPR037027">
    <property type="entry name" value="YqgF/RNaseH-like_dom_sf"/>
</dbReference>
<accession>A0A286UWS1</accession>
<dbReference type="InterPro" id="IPR035019">
    <property type="entry name" value="Spt6_SH2_N"/>
</dbReference>
<dbReference type="InterPro" id="IPR012340">
    <property type="entry name" value="NA-bd_OB-fold"/>
</dbReference>
<dbReference type="Proteomes" id="UP000217199">
    <property type="component" value="Unassembled WGS sequence"/>
</dbReference>
<dbReference type="SUPFAM" id="SSF158832">
    <property type="entry name" value="Tex N-terminal region-like"/>
    <property type="match status" value="1"/>
</dbReference>
<dbReference type="Pfam" id="PF14639">
    <property type="entry name" value="YqgF"/>
    <property type="match status" value="1"/>
</dbReference>
<dbReference type="InterPro" id="IPR012337">
    <property type="entry name" value="RNaseH-like_sf"/>
</dbReference>
<dbReference type="InterPro" id="IPR028088">
    <property type="entry name" value="Spt6_HTH_DNA-bd_dom"/>
</dbReference>
<dbReference type="InterPro" id="IPR041692">
    <property type="entry name" value="HHH_9"/>
</dbReference>
<evidence type="ECO:0000256" key="10">
    <source>
        <dbReference type="SAM" id="MobiDB-lite"/>
    </source>
</evidence>
<keyword evidence="6 9" id="KW-0804">Transcription</keyword>
<dbReference type="InParanoid" id="A0A286UWS1"/>
<evidence type="ECO:0000256" key="3">
    <source>
        <dbReference type="ARBA" id="ARBA00009253"/>
    </source>
</evidence>
<evidence type="ECO:0000256" key="5">
    <source>
        <dbReference type="ARBA" id="ARBA00022999"/>
    </source>
</evidence>
<dbReference type="SMART" id="SM00316">
    <property type="entry name" value="S1"/>
    <property type="match status" value="1"/>
</dbReference>
<dbReference type="CDD" id="cd09918">
    <property type="entry name" value="SH2_Nterm_SPT6_like"/>
    <property type="match status" value="1"/>
</dbReference>
<dbReference type="Pfam" id="PF22706">
    <property type="entry name" value="Tex_central_region"/>
    <property type="match status" value="1"/>
</dbReference>
<proteinExistence type="inferred from homology"/>
<feature type="compositionally biased region" description="Acidic residues" evidence="10">
    <location>
        <begin position="52"/>
        <end position="62"/>
    </location>
</feature>
<dbReference type="Pfam" id="PF17674">
    <property type="entry name" value="HHH_9"/>
    <property type="match status" value="1"/>
</dbReference>
<feature type="compositionally biased region" description="Basic and acidic residues" evidence="10">
    <location>
        <begin position="223"/>
        <end position="241"/>
    </location>
</feature>
<feature type="compositionally biased region" description="Basic residues" evidence="10">
    <location>
        <begin position="131"/>
        <end position="143"/>
    </location>
</feature>
<dbReference type="Pfam" id="PF14633">
    <property type="entry name" value="SH2_2"/>
    <property type="match status" value="1"/>
</dbReference>
<reference evidence="12 13" key="1">
    <citation type="journal article" date="2017" name="Mol. Ecol.">
        <title>Comparative and population genomic landscape of Phellinus noxius: A hypervariable fungus causing root rot in trees.</title>
        <authorList>
            <person name="Chung C.L."/>
            <person name="Lee T.J."/>
            <person name="Akiba M."/>
            <person name="Lee H.H."/>
            <person name="Kuo T.H."/>
            <person name="Liu D."/>
            <person name="Ke H.M."/>
            <person name="Yokoi T."/>
            <person name="Roa M.B."/>
            <person name="Lu M.J."/>
            <person name="Chang Y.Y."/>
            <person name="Ann P.J."/>
            <person name="Tsai J.N."/>
            <person name="Chen C.Y."/>
            <person name="Tzean S.S."/>
            <person name="Ota Y."/>
            <person name="Hattori T."/>
            <person name="Sahashi N."/>
            <person name="Liou R.F."/>
            <person name="Kikuchi T."/>
            <person name="Tsai I.J."/>
        </authorList>
    </citation>
    <scope>NUCLEOTIDE SEQUENCE [LARGE SCALE GENOMIC DNA]</scope>
    <source>
        <strain evidence="12 13">FFPRI411160</strain>
    </source>
</reference>
<dbReference type="InterPro" id="IPR003029">
    <property type="entry name" value="S1_domain"/>
</dbReference>
<organism evidence="12 13">
    <name type="scientific">Pyrrhoderma noxium</name>
    <dbReference type="NCBI Taxonomy" id="2282107"/>
    <lineage>
        <taxon>Eukaryota</taxon>
        <taxon>Fungi</taxon>
        <taxon>Dikarya</taxon>
        <taxon>Basidiomycota</taxon>
        <taxon>Agaricomycotina</taxon>
        <taxon>Agaricomycetes</taxon>
        <taxon>Hymenochaetales</taxon>
        <taxon>Hymenochaetaceae</taxon>
        <taxon>Pyrrhoderma</taxon>
    </lineage>
</organism>
<feature type="compositionally biased region" description="Acidic residues" evidence="10">
    <location>
        <begin position="108"/>
        <end position="123"/>
    </location>
</feature>
<feature type="region of interest" description="Disordered" evidence="10">
    <location>
        <begin position="1023"/>
        <end position="1044"/>
    </location>
</feature>
<dbReference type="InterPro" id="IPR036860">
    <property type="entry name" value="SH2_dom_sf"/>
</dbReference>
<dbReference type="PIRSF" id="PIRSF036947">
    <property type="entry name" value="Spt6"/>
    <property type="match status" value="1"/>
</dbReference>
<dbReference type="GO" id="GO:0005694">
    <property type="term" value="C:chromosome"/>
    <property type="evidence" value="ECO:0007669"/>
    <property type="project" value="UniProtKB-SubCell"/>
</dbReference>
<comment type="function">
    <text evidence="9">Plays a role in maintenance of chromatin structure during RNA polymerase II transcription elongation thereby repressing transcription initiation from cryptic promoters. Mediates the reassembly of nucleosomes onto the promoters of at least a selected set of genes during repression; the nucleosome reassembly is essential for transcriptional repression.</text>
</comment>
<dbReference type="GO" id="GO:0031491">
    <property type="term" value="F:nucleosome binding"/>
    <property type="evidence" value="ECO:0007669"/>
    <property type="project" value="TreeGrafter"/>
</dbReference>
<dbReference type="InterPro" id="IPR028083">
    <property type="entry name" value="Spt6_acidic_N_dom"/>
</dbReference>
<keyword evidence="13" id="KW-1185">Reference proteome</keyword>
<dbReference type="SUPFAM" id="SSF53098">
    <property type="entry name" value="Ribonuclease H-like"/>
    <property type="match status" value="1"/>
</dbReference>
<dbReference type="Gene3D" id="1.10.150.850">
    <property type="entry name" value="Spt6, helix-hairpin-helix domain"/>
    <property type="match status" value="1"/>
</dbReference>
<feature type="compositionally biased region" description="Acidic residues" evidence="10">
    <location>
        <begin position="186"/>
        <end position="211"/>
    </location>
</feature>
<dbReference type="Gene3D" id="1.10.10.2740">
    <property type="entry name" value="Spt6, Death-like domain"/>
    <property type="match status" value="1"/>
</dbReference>
<evidence type="ECO:0000259" key="11">
    <source>
        <dbReference type="PROSITE" id="PS50126"/>
    </source>
</evidence>
<keyword evidence="4" id="KW-0158">Chromosome</keyword>
<dbReference type="GO" id="GO:0003746">
    <property type="term" value="F:translation elongation factor activity"/>
    <property type="evidence" value="ECO:0007669"/>
    <property type="project" value="UniProtKB-KW"/>
</dbReference>
<dbReference type="SUPFAM" id="SSF55550">
    <property type="entry name" value="SH2 domain"/>
    <property type="match status" value="1"/>
</dbReference>
<sequence length="1553" mass="176697">MSYMDENMKMEGDDHASRAEDVQMNGPENPINEGETDEEGEDIEMGKNISDDSSEEEEEDEEAERKVREGFIVDEDEDEEDEEDEEERRRRKKRRKHKHRHRKRERDTEEAEDLDEDDLELLEENTGGRIARSRHLTRLRRGRGGSDDEGRSGRGRRKDVVESSDDDLDESNIIGAREIHDLQNIWDDEREGGRDDDDDVDSFIDDEDEMEQGAGAMAEEEREERRRERRRLEKERRQALRSRPELTGIDANAWDEIHDVFGDGHDYDWALVEDGEDVVQEELGKPEMKYQDVFEPSEIKTRLLTEDDDLIRAQDIPERMQITTSTLSSSFTISFSEPLTSEECVDAASWVTPRLGGAKERDFFKASGKFYHLLGKLVEAVTRALEFLFIHYLEVPYIYAYRRDHISYFNVEGTQITRVELLGQDDLWRIYSLGQKYRSLSKRRQQLQTTYERLNVQDVYYQQQLVVKLDDIETIADVTQWLEKKYRQQKKDSTELRFHDEESVEEKKHKLPSRVSAYEFAKKSIVSRLADSYGIKSNEIVENFLSGQKVHAVDDKELAPAIYAEQFSESDPARTIPVESLLRQARMLIATELGGDPLLRRHVREQYKNFALVSTLPTEKGKVKINEEHPYHNFKYLLNKPIVNMLRSEQFLNVLAAEKEHLISVSISLPNDIRHTLIQQLTESFTSDGYNDLAKAWNEERVQVIEEAIEKHLLPMGIKWVREYVREEVEDYLAKICEEAFFEKINVAPYRPPKLSVGETPSVLAISWGKGDPKRDETTLVFLDEAGRVRENMSVDNLEDERGQDHFKDLIHRRKPDVVVVGGLTINTAKLASIVKDILERCSEKETDTWSGHGSTSRTPVIYVHDEVARIYQHSDRANEEVVQQPTLVAKYCVGLARYVQNPLNEYASLGADLTAITFDEVAQPLVPKEKLLCAFERALVNAVNKVGVDINRALNEPHYAALLPYIAGLGPRKSQALIKKIVSLGGNLINREQFVMQGILPTRIFLNAAGFLRIAQDPDFKEAKSRGPNVDYSQSPDPLDDTRIHPEDYDLARRVATDALELDEEDVQGEHPSAVVANIMRDPNNTKKLDELNLDEFAVSLEQQKELKRHTLIVIRQELVRPSGELRPPFILPDEWEVLTMLTGETRRTLRVGLIVSVLVQRITANLAQVKLDSGVEGVITRQYLSDDAVPSTDAIVRRGQTIPGVIIDVKLDLEKNTFQVELSSRPSDVAAGDSQFRRVKADDYWNMAEAERDNDYLMRKRRSEVNRTRRVIKHPNFQNFNSGQAEAFLDKQHPGDVVIRPSSKGTNHLAVTWKVADKLYQHIDVVEPNADPSGQNIGSQLIVDGKYEFADLDELIVNHVKAMSRRVEELMAHEKFKKDDDELQKFLMSFVAANPNKSIYGFTLNRRKPGHFNLSFLAKKGSSIQTWPVRVAPEAYYLFDAPAAGVSELCDAFKVRYLHESQHASGASGAGGKTPYGAGRPSHPPKATPVSGTTYGGATTYGPPPGYGFQTPRPGFPPQQPPVPSGLNPSRAAVMQNTGPNGGWGSGGRWS</sequence>
<dbReference type="FunCoup" id="A0A286UWS1">
    <property type="interactions" value="787"/>
</dbReference>
<name>A0A286UWS1_9AGAM</name>
<dbReference type="GO" id="GO:0003677">
    <property type="term" value="F:DNA binding"/>
    <property type="evidence" value="ECO:0007669"/>
    <property type="project" value="InterPro"/>
</dbReference>
<comment type="caution">
    <text evidence="12">The sequence shown here is derived from an EMBL/GenBank/DDBJ whole genome shotgun (WGS) entry which is preliminary data.</text>
</comment>
<comment type="subcellular location">
    <subcellularLocation>
        <location evidence="2">Chromosome</location>
    </subcellularLocation>
    <subcellularLocation>
        <location evidence="1 9">Nucleus</location>
    </subcellularLocation>
</comment>
<feature type="region of interest" description="Disordered" evidence="10">
    <location>
        <begin position="1"/>
        <end position="241"/>
    </location>
</feature>
<comment type="function">
    <text evidence="8">Histone H3-H4 chaperone that plays a role in maintenance of chromatin structure during RNA polymerase II transcription elongation thereby repressing transcription initiation from cryptic promoters. Mediates the reassembly of nucleosomes onto the promoters of at least a selected set of genes during repression; the nucleosome reassembly is essential for transcriptional repression. Essential for viability.</text>
</comment>
<dbReference type="InterPro" id="IPR023323">
    <property type="entry name" value="Tex-like_dom_sf"/>
</dbReference>
<dbReference type="PANTHER" id="PTHR10145:SF6">
    <property type="entry name" value="TRANSCRIPTION ELONGATION FACTOR SPT6"/>
    <property type="match status" value="1"/>
</dbReference>
<dbReference type="CDD" id="cd09928">
    <property type="entry name" value="SH2_Cterm_SPT6_like"/>
    <property type="match status" value="1"/>
</dbReference>
<dbReference type="Gene3D" id="2.40.50.140">
    <property type="entry name" value="Nucleic acid-binding proteins"/>
    <property type="match status" value="1"/>
</dbReference>
<dbReference type="InterPro" id="IPR042066">
    <property type="entry name" value="Spt6_death-like"/>
</dbReference>
<dbReference type="GO" id="GO:0042393">
    <property type="term" value="F:histone binding"/>
    <property type="evidence" value="ECO:0007669"/>
    <property type="project" value="TreeGrafter"/>
</dbReference>
<evidence type="ECO:0000256" key="7">
    <source>
        <dbReference type="ARBA" id="ARBA00023242"/>
    </source>
</evidence>
<dbReference type="InterPro" id="IPR023319">
    <property type="entry name" value="Tex-like_HTH_dom_sf"/>
</dbReference>
<evidence type="ECO:0000313" key="13">
    <source>
        <dbReference type="Proteomes" id="UP000217199"/>
    </source>
</evidence>
<evidence type="ECO:0000256" key="6">
    <source>
        <dbReference type="ARBA" id="ARBA00023163"/>
    </source>
</evidence>
<feature type="compositionally biased region" description="Acidic residues" evidence="10">
    <location>
        <begin position="34"/>
        <end position="43"/>
    </location>
</feature>
<feature type="compositionally biased region" description="Gly residues" evidence="10">
    <location>
        <begin position="1542"/>
        <end position="1553"/>
    </location>
</feature>
<keyword evidence="12" id="KW-0251">Elongation factor</keyword>
<dbReference type="GO" id="GO:0034728">
    <property type="term" value="P:nucleosome organization"/>
    <property type="evidence" value="ECO:0007669"/>
    <property type="project" value="TreeGrafter"/>
</dbReference>
<dbReference type="Pfam" id="PF14635">
    <property type="entry name" value="HHH_7"/>
    <property type="match status" value="1"/>
</dbReference>
<feature type="compositionally biased region" description="Acidic residues" evidence="10">
    <location>
        <begin position="72"/>
        <end position="86"/>
    </location>
</feature>
<dbReference type="OrthoDB" id="995477at2759"/>
<feature type="compositionally biased region" description="Basic residues" evidence="10">
    <location>
        <begin position="89"/>
        <end position="104"/>
    </location>
</feature>
<dbReference type="InterPro" id="IPR035018">
    <property type="entry name" value="Spt6_SH2_C"/>
</dbReference>
<dbReference type="InterPro" id="IPR010994">
    <property type="entry name" value="RuvA_2-like"/>
</dbReference>
<dbReference type="Gene3D" id="3.30.420.140">
    <property type="entry name" value="YqgF/RNase H-like domain"/>
    <property type="match status" value="1"/>
</dbReference>
<evidence type="ECO:0000313" key="12">
    <source>
        <dbReference type="EMBL" id="PAV23905.1"/>
    </source>
</evidence>
<evidence type="ECO:0000256" key="8">
    <source>
        <dbReference type="ARBA" id="ARBA00093389"/>
    </source>
</evidence>
<keyword evidence="7 9" id="KW-0539">Nucleus</keyword>
<dbReference type="InterPro" id="IPR055179">
    <property type="entry name" value="Tex-like_central_region"/>
</dbReference>
<dbReference type="EMBL" id="NBII01000001">
    <property type="protein sequence ID" value="PAV23905.1"/>
    <property type="molecule type" value="Genomic_DNA"/>
</dbReference>
<dbReference type="GO" id="GO:0140673">
    <property type="term" value="P:transcription elongation-coupled chromatin remodeling"/>
    <property type="evidence" value="ECO:0007669"/>
    <property type="project" value="InterPro"/>
</dbReference>
<feature type="compositionally biased region" description="Low complexity" evidence="10">
    <location>
        <begin position="1494"/>
        <end position="1515"/>
    </location>
</feature>
<dbReference type="Gene3D" id="1.10.10.650">
    <property type="entry name" value="RuvA domain 2-like"/>
    <property type="match status" value="1"/>
</dbReference>
<evidence type="ECO:0000256" key="1">
    <source>
        <dbReference type="ARBA" id="ARBA00004123"/>
    </source>
</evidence>
<comment type="similarity">
    <text evidence="3 9">Belongs to the SPT6 family.</text>
</comment>
<dbReference type="InterPro" id="IPR049540">
    <property type="entry name" value="Spt6-like_S1"/>
</dbReference>
<dbReference type="SUPFAM" id="SSF50249">
    <property type="entry name" value="Nucleic acid-binding proteins"/>
    <property type="match status" value="1"/>
</dbReference>
<dbReference type="InterPro" id="IPR032706">
    <property type="entry name" value="Spt6_HHH"/>
</dbReference>
<dbReference type="InterPro" id="IPR028231">
    <property type="entry name" value="Spt6_YqgF"/>
</dbReference>
<dbReference type="Gene3D" id="1.10.3500.10">
    <property type="entry name" value="Tex N-terminal region-like"/>
    <property type="match status" value="1"/>
</dbReference>
<keyword evidence="12" id="KW-0648">Protein biosynthesis</keyword>
<dbReference type="Pfam" id="PF14632">
    <property type="entry name" value="SPT6_acidic"/>
    <property type="match status" value="1"/>
</dbReference>
<feature type="domain" description="S1 motif" evidence="11">
    <location>
        <begin position="1154"/>
        <end position="1227"/>
    </location>
</feature>
<feature type="compositionally biased region" description="Pro residues" evidence="10">
    <location>
        <begin position="1516"/>
        <end position="1526"/>
    </location>
</feature>
<dbReference type="FunFam" id="1.10.10.2740:FF:000002">
    <property type="entry name" value="Transcription elongation factor Spt6"/>
    <property type="match status" value="1"/>
</dbReference>
<dbReference type="FunFam" id="3.30.505.10:FF:000056">
    <property type="entry name" value="Transcription elongation factor Spt6"/>
    <property type="match status" value="1"/>
</dbReference>
<feature type="region of interest" description="Disordered" evidence="10">
    <location>
        <begin position="1465"/>
        <end position="1553"/>
    </location>
</feature>
<evidence type="ECO:0000256" key="4">
    <source>
        <dbReference type="ARBA" id="ARBA00022454"/>
    </source>
</evidence>
<protein>
    <recommendedName>
        <fullName evidence="9">Transcription elongation factor Spt6</fullName>
    </recommendedName>
</protein>
<evidence type="ECO:0000256" key="9">
    <source>
        <dbReference type="PIRNR" id="PIRNR036947"/>
    </source>
</evidence>
<keyword evidence="5" id="KW-0727">SH2 domain</keyword>
<feature type="compositionally biased region" description="Basic and acidic residues" evidence="10">
    <location>
        <begin position="1"/>
        <end position="21"/>
    </location>
</feature>
<dbReference type="Gene3D" id="3.30.505.10">
    <property type="entry name" value="SH2 domain"/>
    <property type="match status" value="2"/>
</dbReference>
<dbReference type="PANTHER" id="PTHR10145">
    <property type="entry name" value="TRANSCRIPTION ELONGATION FACTOR SPT6"/>
    <property type="match status" value="1"/>
</dbReference>
<evidence type="ECO:0000256" key="2">
    <source>
        <dbReference type="ARBA" id="ARBA00004286"/>
    </source>
</evidence>
<dbReference type="InterPro" id="IPR017072">
    <property type="entry name" value="TF_Spt6"/>
</dbReference>
<dbReference type="PROSITE" id="PS50126">
    <property type="entry name" value="S1"/>
    <property type="match status" value="1"/>
</dbReference>
<dbReference type="SUPFAM" id="SSF47781">
    <property type="entry name" value="RuvA domain 2-like"/>
    <property type="match status" value="2"/>
</dbReference>
<dbReference type="Pfam" id="PF14641">
    <property type="entry name" value="HTH_44"/>
    <property type="match status" value="1"/>
</dbReference>
<dbReference type="STRING" id="2282107.A0A286UWS1"/>
<dbReference type="GO" id="GO:0008023">
    <property type="term" value="C:transcription elongation factor complex"/>
    <property type="evidence" value="ECO:0007669"/>
    <property type="project" value="TreeGrafter"/>
</dbReference>
<dbReference type="InterPro" id="IPR035420">
    <property type="entry name" value="Spt6_SH2"/>
</dbReference>
<dbReference type="CDD" id="cd00164">
    <property type="entry name" value="S1_like"/>
    <property type="match status" value="1"/>
</dbReference>